<accession>A0ABQ9ZDY8</accession>
<organism evidence="1 2">
    <name type="scientific">Daphnia magna</name>
    <dbReference type="NCBI Taxonomy" id="35525"/>
    <lineage>
        <taxon>Eukaryota</taxon>
        <taxon>Metazoa</taxon>
        <taxon>Ecdysozoa</taxon>
        <taxon>Arthropoda</taxon>
        <taxon>Crustacea</taxon>
        <taxon>Branchiopoda</taxon>
        <taxon>Diplostraca</taxon>
        <taxon>Cladocera</taxon>
        <taxon>Anomopoda</taxon>
        <taxon>Daphniidae</taxon>
        <taxon>Daphnia</taxon>
    </lineage>
</organism>
<evidence type="ECO:0000313" key="2">
    <source>
        <dbReference type="Proteomes" id="UP001234178"/>
    </source>
</evidence>
<protein>
    <submittedName>
        <fullName evidence="1">Uncharacterized protein</fullName>
    </submittedName>
</protein>
<comment type="caution">
    <text evidence="1">The sequence shown here is derived from an EMBL/GenBank/DDBJ whole genome shotgun (WGS) entry which is preliminary data.</text>
</comment>
<dbReference type="EMBL" id="JAOYFB010000003">
    <property type="protein sequence ID" value="KAK4011029.1"/>
    <property type="molecule type" value="Genomic_DNA"/>
</dbReference>
<name>A0ABQ9ZDY8_9CRUS</name>
<reference evidence="1 2" key="1">
    <citation type="journal article" date="2023" name="Nucleic Acids Res.">
        <title>The hologenome of Daphnia magna reveals possible DNA methylation and microbiome-mediated evolution of the host genome.</title>
        <authorList>
            <person name="Chaturvedi A."/>
            <person name="Li X."/>
            <person name="Dhandapani V."/>
            <person name="Marshall H."/>
            <person name="Kissane S."/>
            <person name="Cuenca-Cambronero M."/>
            <person name="Asole G."/>
            <person name="Calvet F."/>
            <person name="Ruiz-Romero M."/>
            <person name="Marangio P."/>
            <person name="Guigo R."/>
            <person name="Rago D."/>
            <person name="Mirbahai L."/>
            <person name="Eastwood N."/>
            <person name="Colbourne J.K."/>
            <person name="Zhou J."/>
            <person name="Mallon E."/>
            <person name="Orsini L."/>
        </authorList>
    </citation>
    <scope>NUCLEOTIDE SEQUENCE [LARGE SCALE GENOMIC DNA]</scope>
    <source>
        <strain evidence="1">LRV0_1</strain>
    </source>
</reference>
<sequence length="101" mass="11378">MTKTANSDRSIPLAGVMVEVGVSPRFYPKSPEVDDKGGRCWSPQRDRNSRQSLCVQVVGYDYWLCEWPQAKSCSRLMGECPQRNSGERGLQRRAGLFLKPA</sequence>
<dbReference type="Proteomes" id="UP001234178">
    <property type="component" value="Unassembled WGS sequence"/>
</dbReference>
<gene>
    <name evidence="1" type="ORF">OUZ56_020149</name>
</gene>
<evidence type="ECO:0000313" key="1">
    <source>
        <dbReference type="EMBL" id="KAK4011029.1"/>
    </source>
</evidence>
<proteinExistence type="predicted"/>
<keyword evidence="2" id="KW-1185">Reference proteome</keyword>